<dbReference type="AlphaFoldDB" id="L0DLA3"/>
<evidence type="ECO:0000313" key="2">
    <source>
        <dbReference type="Proteomes" id="UP000010798"/>
    </source>
</evidence>
<reference evidence="1 2" key="1">
    <citation type="submission" date="2012-02" db="EMBL/GenBank/DDBJ databases">
        <title>Complete sequence of chromosome of Singulisphaera acidiphila DSM 18658.</title>
        <authorList>
            <consortium name="US DOE Joint Genome Institute (JGI-PGF)"/>
            <person name="Lucas S."/>
            <person name="Copeland A."/>
            <person name="Lapidus A."/>
            <person name="Glavina del Rio T."/>
            <person name="Dalin E."/>
            <person name="Tice H."/>
            <person name="Bruce D."/>
            <person name="Goodwin L."/>
            <person name="Pitluck S."/>
            <person name="Peters L."/>
            <person name="Ovchinnikova G."/>
            <person name="Chertkov O."/>
            <person name="Kyrpides N."/>
            <person name="Mavromatis K."/>
            <person name="Ivanova N."/>
            <person name="Brettin T."/>
            <person name="Detter J.C."/>
            <person name="Han C."/>
            <person name="Larimer F."/>
            <person name="Land M."/>
            <person name="Hauser L."/>
            <person name="Markowitz V."/>
            <person name="Cheng J.-F."/>
            <person name="Hugenholtz P."/>
            <person name="Woyke T."/>
            <person name="Wu D."/>
            <person name="Tindall B."/>
            <person name="Pomrenke H."/>
            <person name="Brambilla E."/>
            <person name="Klenk H.-P."/>
            <person name="Eisen J.A."/>
        </authorList>
    </citation>
    <scope>NUCLEOTIDE SEQUENCE [LARGE SCALE GENOMIC DNA]</scope>
    <source>
        <strain evidence="2">ATCC BAA-1392 / DSM 18658 / VKM B-2454 / MOB10</strain>
    </source>
</reference>
<dbReference type="EMBL" id="CP003364">
    <property type="protein sequence ID" value="AGA30022.1"/>
    <property type="molecule type" value="Genomic_DNA"/>
</dbReference>
<dbReference type="HOGENOM" id="CLU_882494_0_0_0"/>
<name>L0DLA3_SINAD</name>
<dbReference type="KEGG" id="saci:Sinac_5906"/>
<proteinExistence type="predicted"/>
<protein>
    <submittedName>
        <fullName evidence="1">Uncharacterized protein</fullName>
    </submittedName>
</protein>
<keyword evidence="2" id="KW-1185">Reference proteome</keyword>
<accession>L0DLA3</accession>
<evidence type="ECO:0000313" key="1">
    <source>
        <dbReference type="EMBL" id="AGA30022.1"/>
    </source>
</evidence>
<sequence length="315" mass="32773">MLSFKSRRRGAVQSKRFVPEGVNEQAGARLESRALTAPAFWRQPVPVGSHLGASATVAGRLGTVPYLDDNSDMYNTEAALSLTLDTPPPDLPASVTFSGYATANINDIAQTFAPDAPVGSDTISGNTTARWELSRSGDTHSLWPIGNPLVESAAGRDYVLADDSSTPAATTFVANASINLIGNTNAVFAIHADVQFTYPNFSIVADGTGLYGFTRVLVNGNSVTLPSSGSFTQAGVTVTYSATTTSVLATASAPLSALPTVTRGVPGDPNYVRGIAMSVGTHSSLSNTVSYPGQPEGVTTLTTHYDAHFEDAPTP</sequence>
<gene>
    <name evidence="1" type="ordered locus">Sinac_5906</name>
</gene>
<organism evidence="1 2">
    <name type="scientific">Singulisphaera acidiphila (strain ATCC BAA-1392 / DSM 18658 / VKM B-2454 / MOB10)</name>
    <dbReference type="NCBI Taxonomy" id="886293"/>
    <lineage>
        <taxon>Bacteria</taxon>
        <taxon>Pseudomonadati</taxon>
        <taxon>Planctomycetota</taxon>
        <taxon>Planctomycetia</taxon>
        <taxon>Isosphaerales</taxon>
        <taxon>Isosphaeraceae</taxon>
        <taxon>Singulisphaera</taxon>
    </lineage>
</organism>
<dbReference type="Proteomes" id="UP000010798">
    <property type="component" value="Chromosome"/>
</dbReference>